<evidence type="ECO:0000259" key="2">
    <source>
        <dbReference type="Pfam" id="PF01844"/>
    </source>
</evidence>
<gene>
    <name evidence="3" type="ORF">CEN44_24260</name>
</gene>
<organism evidence="3 4">
    <name type="scientific">Fischerella muscicola CCMEE 5323</name>
    <dbReference type="NCBI Taxonomy" id="2019572"/>
    <lineage>
        <taxon>Bacteria</taxon>
        <taxon>Bacillati</taxon>
        <taxon>Cyanobacteriota</taxon>
        <taxon>Cyanophyceae</taxon>
        <taxon>Nostocales</taxon>
        <taxon>Hapalosiphonaceae</taxon>
        <taxon>Fischerella</taxon>
    </lineage>
</organism>
<dbReference type="AlphaFoldDB" id="A0A2N6JWU8"/>
<keyword evidence="3" id="KW-0255">Endonuclease</keyword>
<dbReference type="Gene3D" id="1.10.30.50">
    <property type="match status" value="1"/>
</dbReference>
<dbReference type="Proteomes" id="UP000235036">
    <property type="component" value="Unassembled WGS sequence"/>
</dbReference>
<accession>A0A2N6JWU8</accession>
<protein>
    <submittedName>
        <fullName evidence="3">HNH endonuclease</fullName>
    </submittedName>
</protein>
<dbReference type="GO" id="GO:0004519">
    <property type="term" value="F:endonuclease activity"/>
    <property type="evidence" value="ECO:0007669"/>
    <property type="project" value="UniProtKB-KW"/>
</dbReference>
<evidence type="ECO:0000313" key="3">
    <source>
        <dbReference type="EMBL" id="PLZ84665.1"/>
    </source>
</evidence>
<keyword evidence="3" id="KW-0540">Nuclease</keyword>
<keyword evidence="4" id="KW-1185">Reference proteome</keyword>
<dbReference type="Pfam" id="PF01844">
    <property type="entry name" value="HNH"/>
    <property type="match status" value="1"/>
</dbReference>
<dbReference type="CDD" id="cd00085">
    <property type="entry name" value="HNHc"/>
    <property type="match status" value="1"/>
</dbReference>
<dbReference type="InterPro" id="IPR003615">
    <property type="entry name" value="HNH_nuc"/>
</dbReference>
<reference evidence="3 4" key="1">
    <citation type="submission" date="2017-08" db="EMBL/GenBank/DDBJ databases">
        <title>Genomes of Fischerella (Mastigocladus) sp. strains.</title>
        <authorList>
            <person name="Miller S.R."/>
        </authorList>
    </citation>
    <scope>NUCLEOTIDE SEQUENCE [LARGE SCALE GENOMIC DNA]</scope>
    <source>
        <strain evidence="3 4">CCMEE 5323</strain>
    </source>
</reference>
<name>A0A2N6JWU8_FISMU</name>
<comment type="caution">
    <text evidence="3">The sequence shown here is derived from an EMBL/GenBank/DDBJ whole genome shotgun (WGS) entry which is preliminary data.</text>
</comment>
<dbReference type="InterPro" id="IPR002711">
    <property type="entry name" value="HNH"/>
</dbReference>
<keyword evidence="3" id="KW-0378">Hydrolase</keyword>
<dbReference type="EMBL" id="NRQW01000574">
    <property type="protein sequence ID" value="PLZ84665.1"/>
    <property type="molecule type" value="Genomic_DNA"/>
</dbReference>
<feature type="region of interest" description="Disordered" evidence="1">
    <location>
        <begin position="1"/>
        <end position="20"/>
    </location>
</feature>
<sequence length="48" mass="5526">METHHIVPVAQGGSDDTENLQHLHAPCHKQVHSKSKTWLEVRLEPCDW</sequence>
<dbReference type="GO" id="GO:0008270">
    <property type="term" value="F:zinc ion binding"/>
    <property type="evidence" value="ECO:0007669"/>
    <property type="project" value="InterPro"/>
</dbReference>
<evidence type="ECO:0000313" key="4">
    <source>
        <dbReference type="Proteomes" id="UP000235036"/>
    </source>
</evidence>
<proteinExistence type="predicted"/>
<dbReference type="GO" id="GO:0003676">
    <property type="term" value="F:nucleic acid binding"/>
    <property type="evidence" value="ECO:0007669"/>
    <property type="project" value="InterPro"/>
</dbReference>
<evidence type="ECO:0000256" key="1">
    <source>
        <dbReference type="SAM" id="MobiDB-lite"/>
    </source>
</evidence>
<feature type="domain" description="HNH" evidence="2">
    <location>
        <begin position="2"/>
        <end position="34"/>
    </location>
</feature>